<keyword evidence="1" id="KW-0472">Membrane</keyword>
<keyword evidence="3" id="KW-1185">Reference proteome</keyword>
<dbReference type="EMBL" id="LLXZ01000197">
    <property type="protein sequence ID" value="KRQ96609.1"/>
    <property type="molecule type" value="Genomic_DNA"/>
</dbReference>
<feature type="transmembrane region" description="Helical" evidence="1">
    <location>
        <begin position="52"/>
        <end position="73"/>
    </location>
</feature>
<dbReference type="Proteomes" id="UP000050863">
    <property type="component" value="Unassembled WGS sequence"/>
</dbReference>
<sequence>MLALEEMMKSGLKWGIWFYFAAASAYIVYEWYAYAGVYRLAAEWQLENYGSYQVRLILIVTILVLLSPAAVLVSLSGMQDQLRTAGSGAGSSAIFALLGVVALAVAAGAGWYGYTKSTEAVDVESLDLSKGDTPRSTHVTITGIARTEYIVEFGTKSGSTTTLDRYIPLTPPTWRPGQPLVYFMKTNMTAYMPPGGGGMLMLSPRTPAFQMTTQPGVLVRDGLPGAVREHFRKNNLAVASPPIVLDLSPGAEVKPFFITAGVSGVLGFLMLVAAGAATLRQRRLEAS</sequence>
<reference evidence="2 3" key="1">
    <citation type="submission" date="2014-03" db="EMBL/GenBank/DDBJ databases">
        <title>Bradyrhizobium valentinum sp. nov., isolated from effective nodules of Lupinus mariae-josephae, a lupine endemic of basic-lime soils in Eastern Spain.</title>
        <authorList>
            <person name="Duran D."/>
            <person name="Rey L."/>
            <person name="Navarro A."/>
            <person name="Busquets A."/>
            <person name="Imperial J."/>
            <person name="Ruiz-Argueso T."/>
        </authorList>
    </citation>
    <scope>NUCLEOTIDE SEQUENCE [LARGE SCALE GENOMIC DNA]</scope>
    <source>
        <strain evidence="2 3">PAC68</strain>
    </source>
</reference>
<comment type="caution">
    <text evidence="2">The sequence shown here is derived from an EMBL/GenBank/DDBJ whole genome shotgun (WGS) entry which is preliminary data.</text>
</comment>
<dbReference type="AlphaFoldDB" id="A0A0R3KLR8"/>
<keyword evidence="1" id="KW-1133">Transmembrane helix</keyword>
<protein>
    <submittedName>
        <fullName evidence="2">Uncharacterized protein</fullName>
    </submittedName>
</protein>
<feature type="transmembrane region" description="Helical" evidence="1">
    <location>
        <begin position="256"/>
        <end position="279"/>
    </location>
</feature>
<feature type="transmembrane region" description="Helical" evidence="1">
    <location>
        <begin position="12"/>
        <end position="32"/>
    </location>
</feature>
<name>A0A0R3KLR8_9BRAD</name>
<gene>
    <name evidence="2" type="ORF">CQ12_09155</name>
</gene>
<feature type="transmembrane region" description="Helical" evidence="1">
    <location>
        <begin position="94"/>
        <end position="114"/>
    </location>
</feature>
<accession>A0A0R3KLR8</accession>
<proteinExistence type="predicted"/>
<evidence type="ECO:0000313" key="2">
    <source>
        <dbReference type="EMBL" id="KRQ96609.1"/>
    </source>
</evidence>
<evidence type="ECO:0000256" key="1">
    <source>
        <dbReference type="SAM" id="Phobius"/>
    </source>
</evidence>
<keyword evidence="1" id="KW-0812">Transmembrane</keyword>
<evidence type="ECO:0000313" key="3">
    <source>
        <dbReference type="Proteomes" id="UP000050863"/>
    </source>
</evidence>
<organism evidence="2 3">
    <name type="scientific">Bradyrhizobium jicamae</name>
    <dbReference type="NCBI Taxonomy" id="280332"/>
    <lineage>
        <taxon>Bacteria</taxon>
        <taxon>Pseudomonadati</taxon>
        <taxon>Pseudomonadota</taxon>
        <taxon>Alphaproteobacteria</taxon>
        <taxon>Hyphomicrobiales</taxon>
        <taxon>Nitrobacteraceae</taxon>
        <taxon>Bradyrhizobium</taxon>
    </lineage>
</organism>